<proteinExistence type="predicted"/>
<sequence>MIIKNNKSVNYSAGSSNGDSGVDPDHEDVYKKNAEDYIGELEGIDQEYENKINDIPEEDRVFMASERAYQYLTERYGFKRRFYMGN</sequence>
<keyword evidence="4" id="KW-0732">Signal</keyword>
<evidence type="ECO:0000313" key="7">
    <source>
        <dbReference type="Proteomes" id="UP001596620"/>
    </source>
</evidence>
<name>A0ABW2UUN1_9BACI</name>
<evidence type="ECO:0000256" key="1">
    <source>
        <dbReference type="ARBA" id="ARBA00004196"/>
    </source>
</evidence>
<evidence type="ECO:0000313" key="6">
    <source>
        <dbReference type="EMBL" id="MFC7747571.1"/>
    </source>
</evidence>
<keyword evidence="2" id="KW-0813">Transport</keyword>
<keyword evidence="7" id="KW-1185">Reference proteome</keyword>
<dbReference type="Gene3D" id="3.40.50.1980">
    <property type="entry name" value="Nitrogenase molybdenum iron protein domain"/>
    <property type="match status" value="1"/>
</dbReference>
<comment type="caution">
    <text evidence="6">The sequence shown here is derived from an EMBL/GenBank/DDBJ whole genome shotgun (WGS) entry which is preliminary data.</text>
</comment>
<evidence type="ECO:0000256" key="5">
    <source>
        <dbReference type="SAM" id="MobiDB-lite"/>
    </source>
</evidence>
<dbReference type="Pfam" id="PF01297">
    <property type="entry name" value="ZnuA"/>
    <property type="match status" value="1"/>
</dbReference>
<dbReference type="RefSeq" id="WP_382359470.1">
    <property type="nucleotide sequence ID" value="NZ_JBHTGR010000045.1"/>
</dbReference>
<dbReference type="SUPFAM" id="SSF53807">
    <property type="entry name" value="Helical backbone' metal receptor"/>
    <property type="match status" value="1"/>
</dbReference>
<comment type="subcellular location">
    <subcellularLocation>
        <location evidence="1">Cell envelope</location>
    </subcellularLocation>
</comment>
<dbReference type="InterPro" id="IPR006127">
    <property type="entry name" value="ZnuA-like"/>
</dbReference>
<evidence type="ECO:0000256" key="3">
    <source>
        <dbReference type="ARBA" id="ARBA00022723"/>
    </source>
</evidence>
<accession>A0ABW2UUN1</accession>
<keyword evidence="3" id="KW-0479">Metal-binding</keyword>
<dbReference type="Proteomes" id="UP001596620">
    <property type="component" value="Unassembled WGS sequence"/>
</dbReference>
<dbReference type="InterPro" id="IPR050492">
    <property type="entry name" value="Bact_metal-bind_prot9"/>
</dbReference>
<dbReference type="PANTHER" id="PTHR42953:SF1">
    <property type="entry name" value="METAL-BINDING PROTEIN HI_0362-RELATED"/>
    <property type="match status" value="1"/>
</dbReference>
<evidence type="ECO:0000256" key="2">
    <source>
        <dbReference type="ARBA" id="ARBA00022448"/>
    </source>
</evidence>
<feature type="region of interest" description="Disordered" evidence="5">
    <location>
        <begin position="1"/>
        <end position="27"/>
    </location>
</feature>
<feature type="compositionally biased region" description="Polar residues" evidence="5">
    <location>
        <begin position="1"/>
        <end position="19"/>
    </location>
</feature>
<evidence type="ECO:0000256" key="4">
    <source>
        <dbReference type="ARBA" id="ARBA00022729"/>
    </source>
</evidence>
<dbReference type="PANTHER" id="PTHR42953">
    <property type="entry name" value="HIGH-AFFINITY ZINC UPTAKE SYSTEM PROTEIN ZNUA-RELATED"/>
    <property type="match status" value="1"/>
</dbReference>
<reference evidence="7" key="1">
    <citation type="journal article" date="2019" name="Int. J. Syst. Evol. Microbiol.">
        <title>The Global Catalogue of Microorganisms (GCM) 10K type strain sequencing project: providing services to taxonomists for standard genome sequencing and annotation.</title>
        <authorList>
            <consortium name="The Broad Institute Genomics Platform"/>
            <consortium name="The Broad Institute Genome Sequencing Center for Infectious Disease"/>
            <person name="Wu L."/>
            <person name="Ma J."/>
        </authorList>
    </citation>
    <scope>NUCLEOTIDE SEQUENCE [LARGE SCALE GENOMIC DNA]</scope>
    <source>
        <strain evidence="7">JCM 30234</strain>
    </source>
</reference>
<dbReference type="EMBL" id="JBHTGR010000045">
    <property type="protein sequence ID" value="MFC7747571.1"/>
    <property type="molecule type" value="Genomic_DNA"/>
</dbReference>
<organism evidence="6 7">
    <name type="scientific">Lentibacillus kimchii</name>
    <dbReference type="NCBI Taxonomy" id="1542911"/>
    <lineage>
        <taxon>Bacteria</taxon>
        <taxon>Bacillati</taxon>
        <taxon>Bacillota</taxon>
        <taxon>Bacilli</taxon>
        <taxon>Bacillales</taxon>
        <taxon>Bacillaceae</taxon>
        <taxon>Lentibacillus</taxon>
    </lineage>
</organism>
<gene>
    <name evidence="6" type="ORF">ACFQU8_10070</name>
</gene>
<protein>
    <submittedName>
        <fullName evidence="6">Metal ABC transporter substrate-binding protein</fullName>
    </submittedName>
</protein>